<reference evidence="11 12" key="1">
    <citation type="submission" date="2016-03" db="EMBL/GenBank/DDBJ databases">
        <title>Comparative genomics of Pseudogymnoascus destructans, the fungus causing white-nose syndrome of bats.</title>
        <authorList>
            <person name="Palmer J.M."/>
            <person name="Drees K.P."/>
            <person name="Foster J.T."/>
            <person name="Lindner D.L."/>
        </authorList>
    </citation>
    <scope>NUCLEOTIDE SEQUENCE [LARGE SCALE GENOMIC DNA]</scope>
    <source>
        <strain evidence="11 12">UAMH 10579</strain>
    </source>
</reference>
<accession>A0A1B8GTA1</accession>
<keyword evidence="3" id="KW-0336">GPI-anchor</keyword>
<feature type="signal peptide" evidence="9">
    <location>
        <begin position="1"/>
        <end position="23"/>
    </location>
</feature>
<keyword evidence="12" id="KW-1185">Reference proteome</keyword>
<evidence type="ECO:0000259" key="10">
    <source>
        <dbReference type="Pfam" id="PF20238"/>
    </source>
</evidence>
<feature type="domain" description="Copper acquisition factor BIM1-like" evidence="10">
    <location>
        <begin position="22"/>
        <end position="159"/>
    </location>
</feature>
<dbReference type="EMBL" id="KV460214">
    <property type="protein sequence ID" value="OBT99030.1"/>
    <property type="molecule type" value="Genomic_DNA"/>
</dbReference>
<keyword evidence="4 9" id="KW-0732">Signal</keyword>
<name>A0A1B8GTA1_9PEZI</name>
<proteinExistence type="predicted"/>
<reference evidence="12" key="2">
    <citation type="journal article" date="2018" name="Nat. Commun.">
        <title>Extreme sensitivity to ultraviolet light in the fungal pathogen causing white-nose syndrome of bats.</title>
        <authorList>
            <person name="Palmer J.M."/>
            <person name="Drees K.P."/>
            <person name="Foster J.T."/>
            <person name="Lindner D.L."/>
        </authorList>
    </citation>
    <scope>NUCLEOTIDE SEQUENCE [LARGE SCALE GENOMIC DNA]</scope>
    <source>
        <strain evidence="12">UAMH 10579</strain>
    </source>
</reference>
<comment type="subcellular location">
    <subcellularLocation>
        <location evidence="1">Cell membrane</location>
        <topology evidence="1">Lipid-anchor</topology>
        <topology evidence="1">GPI-anchor</topology>
    </subcellularLocation>
</comment>
<dbReference type="AlphaFoldDB" id="A0A1B8GTA1"/>
<evidence type="ECO:0000256" key="6">
    <source>
        <dbReference type="ARBA" id="ARBA00023180"/>
    </source>
</evidence>
<keyword evidence="6" id="KW-0325">Glycoprotein</keyword>
<dbReference type="PANTHER" id="PTHR34992">
    <property type="entry name" value="HYPHAL ANASTAMOSIS-7 PROTEIN"/>
    <property type="match status" value="1"/>
</dbReference>
<dbReference type="InterPro" id="IPR046936">
    <property type="entry name" value="BIM1-like"/>
</dbReference>
<evidence type="ECO:0000256" key="2">
    <source>
        <dbReference type="ARBA" id="ARBA00022475"/>
    </source>
</evidence>
<dbReference type="InterPro" id="IPR046530">
    <property type="entry name" value="BIM1-like_dom"/>
</dbReference>
<evidence type="ECO:0000256" key="3">
    <source>
        <dbReference type="ARBA" id="ARBA00022622"/>
    </source>
</evidence>
<feature type="region of interest" description="Disordered" evidence="8">
    <location>
        <begin position="189"/>
        <end position="210"/>
    </location>
</feature>
<evidence type="ECO:0000256" key="8">
    <source>
        <dbReference type="SAM" id="MobiDB-lite"/>
    </source>
</evidence>
<dbReference type="STRING" id="342668.A0A1B8GTA1"/>
<sequence length="234" mass="23508">MRPLPPPPHTLLTLALLAQATSATFTLSHPLPFGSKSTSQSQPPCGASPLLLESTTGFYVGGDAVAVVSSGDGADILIRATIGDLAGDANWTDLFPVVQQKGGGKFCEPLVPAPVEWAGREGVVQVIESGEEGLSYQCAPVIFRATRGGSMTTLCSNGTDVTGTFGTDPRLPSDGSPIHISTAINLSAPTDTTSGFAPGETAPETGGGGGKARAEGMVMMGVLGAGVVAAALLS</sequence>
<dbReference type="GO" id="GO:0098552">
    <property type="term" value="C:side of membrane"/>
    <property type="evidence" value="ECO:0007669"/>
    <property type="project" value="UniProtKB-KW"/>
</dbReference>
<organism evidence="11 12">
    <name type="scientific">Pseudogymnoascus verrucosus</name>
    <dbReference type="NCBI Taxonomy" id="342668"/>
    <lineage>
        <taxon>Eukaryota</taxon>
        <taxon>Fungi</taxon>
        <taxon>Dikarya</taxon>
        <taxon>Ascomycota</taxon>
        <taxon>Pezizomycotina</taxon>
        <taxon>Leotiomycetes</taxon>
        <taxon>Thelebolales</taxon>
        <taxon>Thelebolaceae</taxon>
        <taxon>Pseudogymnoascus</taxon>
    </lineage>
</organism>
<evidence type="ECO:0000256" key="4">
    <source>
        <dbReference type="ARBA" id="ARBA00022729"/>
    </source>
</evidence>
<evidence type="ECO:0000256" key="9">
    <source>
        <dbReference type="SAM" id="SignalP"/>
    </source>
</evidence>
<evidence type="ECO:0000256" key="1">
    <source>
        <dbReference type="ARBA" id="ARBA00004609"/>
    </source>
</evidence>
<dbReference type="GeneID" id="28835766"/>
<keyword evidence="2" id="KW-1003">Cell membrane</keyword>
<feature type="chain" id="PRO_5008608970" description="Copper acquisition factor BIM1-like domain-containing protein" evidence="9">
    <location>
        <begin position="24"/>
        <end position="234"/>
    </location>
</feature>
<dbReference type="Proteomes" id="UP000091956">
    <property type="component" value="Unassembled WGS sequence"/>
</dbReference>
<dbReference type="OrthoDB" id="2146436at2759"/>
<evidence type="ECO:0000256" key="5">
    <source>
        <dbReference type="ARBA" id="ARBA00023136"/>
    </source>
</evidence>
<evidence type="ECO:0000256" key="7">
    <source>
        <dbReference type="ARBA" id="ARBA00023288"/>
    </source>
</evidence>
<keyword evidence="5" id="KW-0472">Membrane</keyword>
<dbReference type="PANTHER" id="PTHR34992:SF1">
    <property type="entry name" value="COPPER ACQUISITION FACTOR BIM1-LIKE DOMAIN-CONTAINING PROTEIN"/>
    <property type="match status" value="1"/>
</dbReference>
<gene>
    <name evidence="11" type="ORF">VE01_02380</name>
</gene>
<dbReference type="Pfam" id="PF20238">
    <property type="entry name" value="BIM1-like_dom"/>
    <property type="match status" value="1"/>
</dbReference>
<dbReference type="GO" id="GO:0005886">
    <property type="term" value="C:plasma membrane"/>
    <property type="evidence" value="ECO:0007669"/>
    <property type="project" value="UniProtKB-SubCell"/>
</dbReference>
<evidence type="ECO:0000313" key="11">
    <source>
        <dbReference type="EMBL" id="OBT99030.1"/>
    </source>
</evidence>
<evidence type="ECO:0000313" key="12">
    <source>
        <dbReference type="Proteomes" id="UP000091956"/>
    </source>
</evidence>
<protein>
    <recommendedName>
        <fullName evidence="10">Copper acquisition factor BIM1-like domain-containing protein</fullName>
    </recommendedName>
</protein>
<dbReference type="RefSeq" id="XP_018132763.1">
    <property type="nucleotide sequence ID" value="XM_018271890.2"/>
</dbReference>
<keyword evidence="7" id="KW-0449">Lipoprotein</keyword>